<dbReference type="Proteomes" id="UP000309584">
    <property type="component" value="Unassembled WGS sequence"/>
</dbReference>
<evidence type="ECO:0000313" key="2">
    <source>
        <dbReference type="EMBL" id="TKX33247.1"/>
    </source>
</evidence>
<sequence length="171" mass="20022">MVEAVGLGWLFGMILFFGALFNEVKFYTFILSVLAIFALLNYFIRINIKEFLKSYFLTFFIIFLITIIIGFYVTYGVDNVGHFVLMDPPEVKKLLPDEYRIYICIGFLFGWICYLTLFAPFIVLCLLQAYFFKCYSTGVKRKKISWLIGFACSSPFILIFFKYINDGNIYL</sequence>
<feature type="transmembrane region" description="Helical" evidence="1">
    <location>
        <begin position="99"/>
        <end position="132"/>
    </location>
</feature>
<protein>
    <submittedName>
        <fullName evidence="2">Uncharacterized protein</fullName>
    </submittedName>
</protein>
<reference evidence="2 3" key="1">
    <citation type="submission" date="2018-05" db="EMBL/GenBank/DDBJ databases">
        <title>Novel Campyloabacter and Helicobacter Species and Strains.</title>
        <authorList>
            <person name="Mannion A.J."/>
            <person name="Shen Z."/>
            <person name="Fox J.G."/>
        </authorList>
    </citation>
    <scope>NUCLEOTIDE SEQUENCE [LARGE SCALE GENOMIC DNA]</scope>
    <source>
        <strain evidence="3">MIT10-5678</strain>
    </source>
</reference>
<keyword evidence="1" id="KW-1133">Transmembrane helix</keyword>
<name>A0ABY2TGU7_9BACT</name>
<gene>
    <name evidence="2" type="ORF">CQA75_08545</name>
</gene>
<dbReference type="RefSeq" id="WP_137624549.1">
    <property type="nucleotide sequence ID" value="NZ_NXLY01000026.1"/>
</dbReference>
<organism evidence="2 3">
    <name type="scientific">Campylobacter taeniopygiae</name>
    <dbReference type="NCBI Taxonomy" id="2510188"/>
    <lineage>
        <taxon>Bacteria</taxon>
        <taxon>Pseudomonadati</taxon>
        <taxon>Campylobacterota</taxon>
        <taxon>Epsilonproteobacteria</taxon>
        <taxon>Campylobacterales</taxon>
        <taxon>Campylobacteraceae</taxon>
        <taxon>Campylobacter</taxon>
    </lineage>
</organism>
<comment type="caution">
    <text evidence="2">The sequence shown here is derived from an EMBL/GenBank/DDBJ whole genome shotgun (WGS) entry which is preliminary data.</text>
</comment>
<evidence type="ECO:0000256" key="1">
    <source>
        <dbReference type="SAM" id="Phobius"/>
    </source>
</evidence>
<feature type="transmembrane region" description="Helical" evidence="1">
    <location>
        <begin position="144"/>
        <end position="164"/>
    </location>
</feature>
<proteinExistence type="predicted"/>
<feature type="transmembrane region" description="Helical" evidence="1">
    <location>
        <begin position="56"/>
        <end position="75"/>
    </location>
</feature>
<dbReference type="EMBL" id="NXLY01000026">
    <property type="protein sequence ID" value="TKX33247.1"/>
    <property type="molecule type" value="Genomic_DNA"/>
</dbReference>
<keyword evidence="1" id="KW-0472">Membrane</keyword>
<feature type="transmembrane region" description="Helical" evidence="1">
    <location>
        <begin position="27"/>
        <end position="44"/>
    </location>
</feature>
<accession>A0ABY2TGU7</accession>
<keyword evidence="3" id="KW-1185">Reference proteome</keyword>
<evidence type="ECO:0000313" key="3">
    <source>
        <dbReference type="Proteomes" id="UP000309584"/>
    </source>
</evidence>
<feature type="transmembrane region" description="Helical" evidence="1">
    <location>
        <begin position="5"/>
        <end position="21"/>
    </location>
</feature>
<keyword evidence="1" id="KW-0812">Transmembrane</keyword>